<accession>A0A1R0GN94</accession>
<evidence type="ECO:0000313" key="2">
    <source>
        <dbReference type="Proteomes" id="UP000187455"/>
    </source>
</evidence>
<dbReference type="EMBL" id="LSSL01006637">
    <property type="protein sequence ID" value="OLY78363.1"/>
    <property type="molecule type" value="Genomic_DNA"/>
</dbReference>
<dbReference type="OrthoDB" id="5579505at2759"/>
<dbReference type="Proteomes" id="UP000187455">
    <property type="component" value="Unassembled WGS sequence"/>
</dbReference>
<keyword evidence="2" id="KW-1185">Reference proteome</keyword>
<comment type="caution">
    <text evidence="1">The sequence shown here is derived from an EMBL/GenBank/DDBJ whole genome shotgun (WGS) entry which is preliminary data.</text>
</comment>
<gene>
    <name evidence="1" type="ORF">AYI68_g7589</name>
</gene>
<name>A0A1R0GN94_9FUNG</name>
<organism evidence="1 2">
    <name type="scientific">Smittium mucronatum</name>
    <dbReference type="NCBI Taxonomy" id="133383"/>
    <lineage>
        <taxon>Eukaryota</taxon>
        <taxon>Fungi</taxon>
        <taxon>Fungi incertae sedis</taxon>
        <taxon>Zoopagomycota</taxon>
        <taxon>Kickxellomycotina</taxon>
        <taxon>Harpellomycetes</taxon>
        <taxon>Harpellales</taxon>
        <taxon>Legeriomycetaceae</taxon>
        <taxon>Smittium</taxon>
    </lineage>
</organism>
<reference evidence="1 2" key="1">
    <citation type="journal article" date="2016" name="Mol. Biol. Evol.">
        <title>Genome-Wide Survey of Gut Fungi (Harpellales) Reveals the First Horizontally Transferred Ubiquitin Gene from a Mosquito Host.</title>
        <authorList>
            <person name="Wang Y."/>
            <person name="White M.M."/>
            <person name="Kvist S."/>
            <person name="Moncalvo J.M."/>
        </authorList>
    </citation>
    <scope>NUCLEOTIDE SEQUENCE [LARGE SCALE GENOMIC DNA]</scope>
    <source>
        <strain evidence="1 2">ALG-7-W6</strain>
    </source>
</reference>
<proteinExistence type="predicted"/>
<evidence type="ECO:0000313" key="1">
    <source>
        <dbReference type="EMBL" id="OLY78363.1"/>
    </source>
</evidence>
<dbReference type="AlphaFoldDB" id="A0A1R0GN94"/>
<protein>
    <submittedName>
        <fullName evidence="1">Uncharacterized protein</fullName>
    </submittedName>
</protein>
<sequence>MDTTKNQHRFSQAEIKVDLTGVSNSLGSRFNKNAMGKMIDYIFYYNTGSIPNRSTSNKCVKIFDHFPIAAEWGRDTIFTTIQKRKINLRKI</sequence>